<gene>
    <name evidence="3" type="ORF">BB8028_0007g00970</name>
</gene>
<protein>
    <recommendedName>
        <fullName evidence="2">MACPF domain-containing protein</fullName>
    </recommendedName>
</protein>
<dbReference type="AlphaFoldDB" id="A0A2S7YLD3"/>
<name>A0A2S7YLD3_BEABA</name>
<evidence type="ECO:0000313" key="4">
    <source>
        <dbReference type="Proteomes" id="UP000237441"/>
    </source>
</evidence>
<proteinExistence type="predicted"/>
<comment type="caution">
    <text evidence="3">The sequence shown here is derived from an EMBL/GenBank/DDBJ whole genome shotgun (WGS) entry which is preliminary data.</text>
</comment>
<dbReference type="InterPro" id="IPR020864">
    <property type="entry name" value="MACPF"/>
</dbReference>
<sequence length="739" mass="80563">MSMLSNTDHSQISSFYTFNFQLQDPSLSSNMSADSAVGNAATGEDGAPSTPLMQSYNCIVNVTDGVDDTVEAFLVKLQPTDIDDEKLSDLRSLIVKRTRCVEILQLPFCLASGAVVQDSLSVDYYLNTCLQTDASDGTIEVYLKDAKRPAEAAWNSLVPMYYSSQLTGTNAKHISELEEKQWNVVVETNQLCYGTNAVTQKIKKKVGEKEKEETVVVAVERAKSPAFRLAMRKVLSDTLASSIVKDVELDLRIPRYINDDRSYVSIRYSTTAAEKSLAKHGFTQTDISASGGGGAFGFSVEASASYSTSKESSTESHTANTKSDVTMSYNFPRVTVFLDEAGLELTPQCEADLKEIRDAASYHKFLKKYGEFFSSTIQLGGELFATETSEANTNASREATARSMKAAAAVAMSGWGFSASVSASHQNQSSNASDESQSASSRALIWQSNGGNTLLCNEPAAWAPSVAYYGNWRILKQGNVVRLMDVISKLQGFEYVRANLAIWKSTRPVADPPIAQKFTLNIQSAVRARYLRGRSSYYNYGEVRIGPNPETRTVKHLAWELVSAKGGGAVSKVEYGVDYYLLHRQSMLYPSVYDLSRDPEYYEVNYHYSGISGMKKTAVAGSDLAPVHMVSGERTRDYTVRFNDKDGNAKIGGVENGDTVTLEFSQASGAIGHLAEFSSAKNGSKLVVTKRKDAYAAVKMTYTEVAESDLQAASAADAKEGKGNESSGNETDDAEDEEL</sequence>
<dbReference type="OrthoDB" id="2562973at2759"/>
<feature type="compositionally biased region" description="Acidic residues" evidence="1">
    <location>
        <begin position="730"/>
        <end position="739"/>
    </location>
</feature>
<feature type="region of interest" description="Disordered" evidence="1">
    <location>
        <begin position="712"/>
        <end position="739"/>
    </location>
</feature>
<dbReference type="Pfam" id="PF01823">
    <property type="entry name" value="MACPF"/>
    <property type="match status" value="1"/>
</dbReference>
<dbReference type="EMBL" id="JRHA01000007">
    <property type="protein sequence ID" value="PQK16897.1"/>
    <property type="molecule type" value="Genomic_DNA"/>
</dbReference>
<feature type="domain" description="MACPF" evidence="2">
    <location>
        <begin position="305"/>
        <end position="468"/>
    </location>
</feature>
<dbReference type="Proteomes" id="UP000237441">
    <property type="component" value="Unassembled WGS sequence"/>
</dbReference>
<evidence type="ECO:0000256" key="1">
    <source>
        <dbReference type="SAM" id="MobiDB-lite"/>
    </source>
</evidence>
<evidence type="ECO:0000259" key="2">
    <source>
        <dbReference type="Pfam" id="PF01823"/>
    </source>
</evidence>
<accession>A0A2S7YLD3</accession>
<evidence type="ECO:0000313" key="3">
    <source>
        <dbReference type="EMBL" id="PQK16897.1"/>
    </source>
</evidence>
<organism evidence="3 4">
    <name type="scientific">Beauveria bassiana</name>
    <name type="common">White muscardine disease fungus</name>
    <name type="synonym">Tritirachium shiotae</name>
    <dbReference type="NCBI Taxonomy" id="176275"/>
    <lineage>
        <taxon>Eukaryota</taxon>
        <taxon>Fungi</taxon>
        <taxon>Dikarya</taxon>
        <taxon>Ascomycota</taxon>
        <taxon>Pezizomycotina</taxon>
        <taxon>Sordariomycetes</taxon>
        <taxon>Hypocreomycetidae</taxon>
        <taxon>Hypocreales</taxon>
        <taxon>Cordycipitaceae</taxon>
        <taxon>Beauveria</taxon>
    </lineage>
</organism>
<reference evidence="3 4" key="1">
    <citation type="submission" date="2016-07" db="EMBL/GenBank/DDBJ databases">
        <title>Comparative genomics of the entomopathogenic fungus Beauveria bassiana.</title>
        <authorList>
            <person name="Valero Jimenez C.A."/>
            <person name="Zwaan B.J."/>
            <person name="Van Kan J.A."/>
            <person name="Takken W."/>
            <person name="Debets A.J."/>
            <person name="Schoustra S.E."/>
            <person name="Koenraadt C.J."/>
        </authorList>
    </citation>
    <scope>NUCLEOTIDE SEQUENCE [LARGE SCALE GENOMIC DNA]</scope>
    <source>
        <strain evidence="3 4">ARSEF 8028</strain>
    </source>
</reference>